<dbReference type="RefSeq" id="WP_197548966.1">
    <property type="nucleotide sequence ID" value="NZ_CP063164.1"/>
</dbReference>
<dbReference type="EMBL" id="CP063164">
    <property type="protein sequence ID" value="QOR62263.1"/>
    <property type="molecule type" value="Genomic_DNA"/>
</dbReference>
<dbReference type="NCBIfam" id="NF005486">
    <property type="entry name" value="PRK07093.1"/>
    <property type="match status" value="1"/>
</dbReference>
<feature type="domain" description="Chorismate-utilising enzyme C-terminal" evidence="1">
    <location>
        <begin position="72"/>
        <end position="315"/>
    </location>
</feature>
<evidence type="ECO:0000259" key="1">
    <source>
        <dbReference type="Pfam" id="PF00425"/>
    </source>
</evidence>
<proteinExistence type="predicted"/>
<keyword evidence="2" id="KW-0032">Aminotransferase</keyword>
<dbReference type="InterPro" id="IPR005801">
    <property type="entry name" value="ADC_synthase"/>
</dbReference>
<keyword evidence="2" id="KW-0808">Transferase</keyword>
<dbReference type="PRINTS" id="PR00095">
    <property type="entry name" value="ANTSNTHASEI"/>
</dbReference>
<dbReference type="PANTHER" id="PTHR11236">
    <property type="entry name" value="AMINOBENZOATE/ANTHRANILATE SYNTHASE"/>
    <property type="match status" value="1"/>
</dbReference>
<protein>
    <submittedName>
        <fullName evidence="2">Aminodeoxychorismate synthase component I</fullName>
        <ecNumber evidence="2">2.6.1.85</ecNumber>
    </submittedName>
</protein>
<dbReference type="SUPFAM" id="SSF56322">
    <property type="entry name" value="ADC synthase"/>
    <property type="match status" value="1"/>
</dbReference>
<dbReference type="Proteomes" id="UP000595074">
    <property type="component" value="Chromosome"/>
</dbReference>
<accession>A0A7M1S4C5</accession>
<dbReference type="AlphaFoldDB" id="A0A7M1S4C5"/>
<gene>
    <name evidence="2" type="ORF">IMZ28_01950</name>
</gene>
<evidence type="ECO:0000313" key="3">
    <source>
        <dbReference type="Proteomes" id="UP000595074"/>
    </source>
</evidence>
<dbReference type="GO" id="GO:0046820">
    <property type="term" value="F:4-amino-4-deoxychorismate synthase activity"/>
    <property type="evidence" value="ECO:0007669"/>
    <property type="project" value="UniProtKB-EC"/>
</dbReference>
<dbReference type="EC" id="2.6.1.85" evidence="2"/>
<dbReference type="InterPro" id="IPR019999">
    <property type="entry name" value="Anth_synth_I-like"/>
</dbReference>
<dbReference type="KEGG" id="sinu:IMZ28_01950"/>
<dbReference type="Pfam" id="PF00425">
    <property type="entry name" value="Chorismate_bind"/>
    <property type="match status" value="1"/>
</dbReference>
<dbReference type="Gene3D" id="3.60.120.10">
    <property type="entry name" value="Anthranilate synthase"/>
    <property type="match status" value="1"/>
</dbReference>
<name>A0A7M1S4C5_9BACT</name>
<dbReference type="InterPro" id="IPR015890">
    <property type="entry name" value="Chorismate_C"/>
</dbReference>
<organism evidence="2 3">
    <name type="scientific">Sulfurovum indicum</name>
    <dbReference type="NCBI Taxonomy" id="2779528"/>
    <lineage>
        <taxon>Bacteria</taxon>
        <taxon>Pseudomonadati</taxon>
        <taxon>Campylobacterota</taxon>
        <taxon>Epsilonproteobacteria</taxon>
        <taxon>Campylobacterales</taxon>
        <taxon>Sulfurovaceae</taxon>
        <taxon>Sulfurovum</taxon>
    </lineage>
</organism>
<sequence>MSSQEGFDKINRLGKTRTPFLFIISYDKNKLFVQPLDKLDKDIFYKLEEWRNYPAKKREKAFTFSLSPVNFTQYQNVMEKILEEIRSGNTYLLNLTFATPIKTDLTLKEIFTYARARYKLYFKGEFICFSPECFVEIEGDTIATYPMKGTIDAHIPDAKKRILSNEKEMAEHVMIVDLMRNDLGIVGTDIKVEDFRYIDRIKAGKKELLQVSSRITAKLPEEWQAQLGKILDKLTPAGSITGTPKKSTVSIIDRVENYDRGFYTGIFGIFNGKSLRSSVMIRFIEEQNSQMLYKSGGGITIDSDAQSEYKELKDKIYLPL</sequence>
<keyword evidence="3" id="KW-1185">Reference proteome</keyword>
<dbReference type="GO" id="GO:0000162">
    <property type="term" value="P:L-tryptophan biosynthetic process"/>
    <property type="evidence" value="ECO:0007669"/>
    <property type="project" value="TreeGrafter"/>
</dbReference>
<reference evidence="2 3" key="1">
    <citation type="submission" date="2020-10" db="EMBL/GenBank/DDBJ databases">
        <title>The genome of sulfurovum sp.</title>
        <authorList>
            <person name="Xie S."/>
            <person name="Shao Z."/>
            <person name="Jiang L."/>
        </authorList>
    </citation>
    <scope>NUCLEOTIDE SEQUENCE [LARGE SCALE GENOMIC DNA]</scope>
    <source>
        <strain evidence="2 3">ST-419</strain>
    </source>
</reference>
<dbReference type="PANTHER" id="PTHR11236:SF50">
    <property type="entry name" value="AMINODEOXYCHORISMATE SYNTHASE COMPONENT 1"/>
    <property type="match status" value="1"/>
</dbReference>
<evidence type="ECO:0000313" key="2">
    <source>
        <dbReference type="EMBL" id="QOR62263.1"/>
    </source>
</evidence>